<evidence type="ECO:0000313" key="2">
    <source>
        <dbReference type="Proteomes" id="UP000009183"/>
    </source>
</evidence>
<proteinExistence type="predicted"/>
<accession>F6I3F0</accession>
<gene>
    <name evidence="1" type="ordered locus">VIT_09s0070g00760</name>
</gene>
<reference evidence="2" key="1">
    <citation type="journal article" date="2007" name="Nature">
        <title>The grapevine genome sequence suggests ancestral hexaploidization in major angiosperm phyla.</title>
        <authorList>
            <consortium name="The French-Italian Public Consortium for Grapevine Genome Characterization."/>
            <person name="Jaillon O."/>
            <person name="Aury J.-M."/>
            <person name="Noel B."/>
            <person name="Policriti A."/>
            <person name="Clepet C."/>
            <person name="Casagrande A."/>
            <person name="Choisne N."/>
            <person name="Aubourg S."/>
            <person name="Vitulo N."/>
            <person name="Jubin C."/>
            <person name="Vezzi A."/>
            <person name="Legeai F."/>
            <person name="Hugueney P."/>
            <person name="Dasilva C."/>
            <person name="Horner D."/>
            <person name="Mica E."/>
            <person name="Jublot D."/>
            <person name="Poulain J."/>
            <person name="Bruyere C."/>
            <person name="Billault A."/>
            <person name="Segurens B."/>
            <person name="Gouyvenoux M."/>
            <person name="Ugarte E."/>
            <person name="Cattonaro F."/>
            <person name="Anthouard V."/>
            <person name="Vico V."/>
            <person name="Del Fabbro C."/>
            <person name="Alaux M."/>
            <person name="Di Gaspero G."/>
            <person name="Dumas V."/>
            <person name="Felice N."/>
            <person name="Paillard S."/>
            <person name="Juman I."/>
            <person name="Moroldo M."/>
            <person name="Scalabrin S."/>
            <person name="Canaguier A."/>
            <person name="Le Clainche I."/>
            <person name="Malacrida G."/>
            <person name="Durand E."/>
            <person name="Pesole G."/>
            <person name="Laucou V."/>
            <person name="Chatelet P."/>
            <person name="Merdinoglu D."/>
            <person name="Delledonne M."/>
            <person name="Pezzotti M."/>
            <person name="Lecharny A."/>
            <person name="Scarpelli C."/>
            <person name="Artiguenave F."/>
            <person name="Pe M.E."/>
            <person name="Valle G."/>
            <person name="Morgante M."/>
            <person name="Caboche M."/>
            <person name="Adam-Blondon A.-F."/>
            <person name="Weissenbach J."/>
            <person name="Quetier F."/>
            <person name="Wincker P."/>
        </authorList>
    </citation>
    <scope>NUCLEOTIDE SEQUENCE [LARGE SCALE GENOMIC DNA]</scope>
    <source>
        <strain evidence="2">cv. Pinot noir / PN40024</strain>
    </source>
</reference>
<evidence type="ECO:0000313" key="1">
    <source>
        <dbReference type="EMBL" id="CCB61468.1"/>
    </source>
</evidence>
<sequence length="13" mass="1641">MAQRQPWNNKHCK</sequence>
<keyword evidence="2" id="KW-1185">Reference proteome</keyword>
<organism evidence="1 2">
    <name type="scientific">Vitis vinifera</name>
    <name type="common">Grape</name>
    <dbReference type="NCBI Taxonomy" id="29760"/>
    <lineage>
        <taxon>Eukaryota</taxon>
        <taxon>Viridiplantae</taxon>
        <taxon>Streptophyta</taxon>
        <taxon>Embryophyta</taxon>
        <taxon>Tracheophyta</taxon>
        <taxon>Spermatophyta</taxon>
        <taxon>Magnoliopsida</taxon>
        <taxon>eudicotyledons</taxon>
        <taxon>Gunneridae</taxon>
        <taxon>Pentapetalae</taxon>
        <taxon>rosids</taxon>
        <taxon>Vitales</taxon>
        <taxon>Vitaceae</taxon>
        <taxon>Viteae</taxon>
        <taxon>Vitis</taxon>
    </lineage>
</organism>
<dbReference type="HOGENOM" id="CLU_3436098_0_0_1"/>
<dbReference type="EMBL" id="FN596740">
    <property type="protein sequence ID" value="CCB61468.1"/>
    <property type="molecule type" value="Genomic_DNA"/>
</dbReference>
<name>F6I3F0_VITVI</name>
<dbReference type="Proteomes" id="UP000009183">
    <property type="component" value="Chromosome 9"/>
</dbReference>
<dbReference type="InParanoid" id="F6I3F0"/>
<protein>
    <submittedName>
        <fullName evidence="1">Uncharacterized protein</fullName>
    </submittedName>
</protein>